<dbReference type="Pfam" id="PF01757">
    <property type="entry name" value="Acyl_transf_3"/>
    <property type="match status" value="1"/>
</dbReference>
<feature type="transmembrane region" description="Helical" evidence="2">
    <location>
        <begin position="314"/>
        <end position="336"/>
    </location>
</feature>
<keyword evidence="5" id="KW-1185">Reference proteome</keyword>
<feature type="transmembrane region" description="Helical" evidence="2">
    <location>
        <begin position="61"/>
        <end position="81"/>
    </location>
</feature>
<evidence type="ECO:0000256" key="1">
    <source>
        <dbReference type="SAM" id="MobiDB-lite"/>
    </source>
</evidence>
<evidence type="ECO:0000313" key="4">
    <source>
        <dbReference type="EMBL" id="GIE49232.1"/>
    </source>
</evidence>
<feature type="transmembrane region" description="Helical" evidence="2">
    <location>
        <begin position="242"/>
        <end position="262"/>
    </location>
</feature>
<feature type="compositionally biased region" description="Low complexity" evidence="1">
    <location>
        <begin position="390"/>
        <end position="400"/>
    </location>
</feature>
<feature type="transmembrane region" description="Helical" evidence="2">
    <location>
        <begin position="101"/>
        <end position="119"/>
    </location>
</feature>
<evidence type="ECO:0000259" key="3">
    <source>
        <dbReference type="Pfam" id="PF01757"/>
    </source>
</evidence>
<sequence>MAVPATPTPGCPPPAVRLVSLDVIRVAVVAMVIVHHAAQPYGPGGEWPVRDAAHSDWFRPFYTVNAAVGLGLLFLIAGHFVPQSHDRKGPRRFLRERASRLGLPLLVFGLAANLPIALATERPRSPRDFAAALYADAWMPLYLHLWFVAHLLLYSAVYVVWRRYTGRTPRTWPAPGHRAILVFAVGLIAVTWAIRLRYAVDEWVPLGVIPAEPARLPQYVTLFVLGAMAGRGGWLRALPRRVGLVWLAVGLAAAAGMVAVQTMAPPGWHFNELANGGPGWQSLVRCTLEGFICAGLAVGLPVAVRELARRPLRVVSAAAAASYAAYVLHLYILVPLQAAMTGPDASPFVKFGIVAVPAVLLSFGAAHLSRRVPGLRRLLGTAPPPPPASLRPDPGTGRRR</sequence>
<dbReference type="PANTHER" id="PTHR36927">
    <property type="entry name" value="BLR4337 PROTEIN"/>
    <property type="match status" value="1"/>
</dbReference>
<proteinExistence type="predicted"/>
<dbReference type="EMBL" id="BOMQ01000031">
    <property type="protein sequence ID" value="GIE49232.1"/>
    <property type="molecule type" value="Genomic_DNA"/>
</dbReference>
<keyword evidence="2" id="KW-1133">Transmembrane helix</keyword>
<dbReference type="AlphaFoldDB" id="A0A919JGT5"/>
<dbReference type="RefSeq" id="WP_203768463.1">
    <property type="nucleotide sequence ID" value="NZ_BAAAYJ010000045.1"/>
</dbReference>
<feature type="transmembrane region" description="Helical" evidence="2">
    <location>
        <begin position="218"/>
        <end position="235"/>
    </location>
</feature>
<protein>
    <recommendedName>
        <fullName evidence="3">Acyltransferase 3 domain-containing protein</fullName>
    </recommendedName>
</protein>
<dbReference type="GO" id="GO:0016747">
    <property type="term" value="F:acyltransferase activity, transferring groups other than amino-acyl groups"/>
    <property type="evidence" value="ECO:0007669"/>
    <property type="project" value="InterPro"/>
</dbReference>
<reference evidence="4" key="1">
    <citation type="submission" date="2021-01" db="EMBL/GenBank/DDBJ databases">
        <title>Whole genome shotgun sequence of Actinoplanes nipponensis NBRC 14063.</title>
        <authorList>
            <person name="Komaki H."/>
            <person name="Tamura T."/>
        </authorList>
    </citation>
    <scope>NUCLEOTIDE SEQUENCE</scope>
    <source>
        <strain evidence="4">NBRC 14063</strain>
    </source>
</reference>
<name>A0A919JGT5_9ACTN</name>
<feature type="domain" description="Acyltransferase 3" evidence="3">
    <location>
        <begin position="19"/>
        <end position="365"/>
    </location>
</feature>
<keyword evidence="2" id="KW-0472">Membrane</keyword>
<feature type="transmembrane region" description="Helical" evidence="2">
    <location>
        <begin position="282"/>
        <end position="302"/>
    </location>
</feature>
<feature type="transmembrane region" description="Helical" evidence="2">
    <location>
        <begin position="139"/>
        <end position="160"/>
    </location>
</feature>
<keyword evidence="2" id="KW-0812">Transmembrane</keyword>
<feature type="region of interest" description="Disordered" evidence="1">
    <location>
        <begin position="377"/>
        <end position="400"/>
    </location>
</feature>
<feature type="transmembrane region" description="Helical" evidence="2">
    <location>
        <begin position="180"/>
        <end position="198"/>
    </location>
</feature>
<dbReference type="InterPro" id="IPR002656">
    <property type="entry name" value="Acyl_transf_3_dom"/>
</dbReference>
<dbReference type="InterPro" id="IPR050623">
    <property type="entry name" value="Glucan_succinyl_AcylTrfase"/>
</dbReference>
<accession>A0A919JGT5</accession>
<evidence type="ECO:0000313" key="5">
    <source>
        <dbReference type="Proteomes" id="UP000647172"/>
    </source>
</evidence>
<organism evidence="4 5">
    <name type="scientific">Actinoplanes nipponensis</name>
    <dbReference type="NCBI Taxonomy" id="135950"/>
    <lineage>
        <taxon>Bacteria</taxon>
        <taxon>Bacillati</taxon>
        <taxon>Actinomycetota</taxon>
        <taxon>Actinomycetes</taxon>
        <taxon>Micromonosporales</taxon>
        <taxon>Micromonosporaceae</taxon>
        <taxon>Actinoplanes</taxon>
    </lineage>
</organism>
<gene>
    <name evidence="4" type="ORF">Ani05nite_27660</name>
</gene>
<dbReference type="PANTHER" id="PTHR36927:SF4">
    <property type="entry name" value="BLR5718 PROTEIN"/>
    <property type="match status" value="1"/>
</dbReference>
<evidence type="ECO:0000256" key="2">
    <source>
        <dbReference type="SAM" id="Phobius"/>
    </source>
</evidence>
<comment type="caution">
    <text evidence="4">The sequence shown here is derived from an EMBL/GenBank/DDBJ whole genome shotgun (WGS) entry which is preliminary data.</text>
</comment>
<dbReference type="Proteomes" id="UP000647172">
    <property type="component" value="Unassembled WGS sequence"/>
</dbReference>
<feature type="transmembrane region" description="Helical" evidence="2">
    <location>
        <begin position="348"/>
        <end position="368"/>
    </location>
</feature>